<organism evidence="1">
    <name type="scientific">Timema douglasi</name>
    <name type="common">Walking stick</name>
    <dbReference type="NCBI Taxonomy" id="61478"/>
    <lineage>
        <taxon>Eukaryota</taxon>
        <taxon>Metazoa</taxon>
        <taxon>Ecdysozoa</taxon>
        <taxon>Arthropoda</taxon>
        <taxon>Hexapoda</taxon>
        <taxon>Insecta</taxon>
        <taxon>Pterygota</taxon>
        <taxon>Neoptera</taxon>
        <taxon>Polyneoptera</taxon>
        <taxon>Phasmatodea</taxon>
        <taxon>Timematodea</taxon>
        <taxon>Timematoidea</taxon>
        <taxon>Timematidae</taxon>
        <taxon>Timema</taxon>
    </lineage>
</organism>
<proteinExistence type="predicted"/>
<dbReference type="AlphaFoldDB" id="A0A7R8VIE7"/>
<name>A0A7R8VIE7_TIMDO</name>
<sequence>MVAVNSRSAPKKPWGYCSYVWFDVGVRYIVHGALEYTRCSIQEKDNDMIRRAHIQKHVVLISIRARARQVPVSTCVAKPSIYLLDAWRCRQHLCREGGISNARDESRLSTTLPL</sequence>
<dbReference type="EMBL" id="OA565764">
    <property type="protein sequence ID" value="CAD7197660.1"/>
    <property type="molecule type" value="Genomic_DNA"/>
</dbReference>
<gene>
    <name evidence="1" type="ORF">TDIB3V08_LOCUS3962</name>
</gene>
<accession>A0A7R8VIE7</accession>
<protein>
    <submittedName>
        <fullName evidence="1">Uncharacterized protein</fullName>
    </submittedName>
</protein>
<evidence type="ECO:0000313" key="1">
    <source>
        <dbReference type="EMBL" id="CAD7197660.1"/>
    </source>
</evidence>
<reference evidence="1" key="1">
    <citation type="submission" date="2020-11" db="EMBL/GenBank/DDBJ databases">
        <authorList>
            <person name="Tran Van P."/>
        </authorList>
    </citation>
    <scope>NUCLEOTIDE SEQUENCE</scope>
</reference>